<keyword evidence="4 10" id="KW-0679">Respiratory chain</keyword>
<dbReference type="GO" id="GO:0005743">
    <property type="term" value="C:mitochondrial inner membrane"/>
    <property type="evidence" value="ECO:0007669"/>
    <property type="project" value="UniProtKB-SubCell"/>
</dbReference>
<evidence type="ECO:0000256" key="8">
    <source>
        <dbReference type="ARBA" id="ARBA00023128"/>
    </source>
</evidence>
<evidence type="ECO:0000256" key="5">
    <source>
        <dbReference type="ARBA" id="ARBA00022792"/>
    </source>
</evidence>
<organism evidence="11 12">
    <name type="scientific">Psylliodes chrysocephalus</name>
    <dbReference type="NCBI Taxonomy" id="3402493"/>
    <lineage>
        <taxon>Eukaryota</taxon>
        <taxon>Metazoa</taxon>
        <taxon>Ecdysozoa</taxon>
        <taxon>Arthropoda</taxon>
        <taxon>Hexapoda</taxon>
        <taxon>Insecta</taxon>
        <taxon>Pterygota</taxon>
        <taxon>Neoptera</taxon>
        <taxon>Endopterygota</taxon>
        <taxon>Coleoptera</taxon>
        <taxon>Polyphaga</taxon>
        <taxon>Cucujiformia</taxon>
        <taxon>Chrysomeloidea</taxon>
        <taxon>Chrysomelidae</taxon>
        <taxon>Galerucinae</taxon>
        <taxon>Alticini</taxon>
        <taxon>Psylliodes</taxon>
    </lineage>
</organism>
<keyword evidence="9 10" id="KW-0472">Membrane</keyword>
<dbReference type="InterPro" id="IPR038532">
    <property type="entry name" value="NDUFS4-like_sf"/>
</dbReference>
<name>A0A9P0D9N0_9CUCU</name>
<keyword evidence="12" id="KW-1185">Reference proteome</keyword>
<comment type="subcellular location">
    <subcellularLocation>
        <location evidence="10">Mitochondrion inner membrane</location>
        <topology evidence="10">Peripheral membrane protein</topology>
        <orientation evidence="10">Matrix side</orientation>
    </subcellularLocation>
</comment>
<evidence type="ECO:0000256" key="7">
    <source>
        <dbReference type="ARBA" id="ARBA00022982"/>
    </source>
</evidence>
<dbReference type="Proteomes" id="UP001153636">
    <property type="component" value="Chromosome 7"/>
</dbReference>
<dbReference type="InterPro" id="IPR006885">
    <property type="entry name" value="NADH_UbQ_FeS_4_mit-like"/>
</dbReference>
<keyword evidence="7 10" id="KW-0249">Electron transport</keyword>
<evidence type="ECO:0000256" key="10">
    <source>
        <dbReference type="RuleBase" id="RU367010"/>
    </source>
</evidence>
<evidence type="ECO:0000313" key="11">
    <source>
        <dbReference type="EMBL" id="CAH1112915.1"/>
    </source>
</evidence>
<dbReference type="EMBL" id="OV651819">
    <property type="protein sequence ID" value="CAH1112915.1"/>
    <property type="molecule type" value="Genomic_DNA"/>
</dbReference>
<dbReference type="PANTHER" id="PTHR12219">
    <property type="entry name" value="NADH-UBIQUINONE OXIDOREDUCTASE"/>
    <property type="match status" value="1"/>
</dbReference>
<dbReference type="Gene3D" id="3.30.160.190">
    <property type="entry name" value="atu1810 like domain"/>
    <property type="match status" value="1"/>
</dbReference>
<evidence type="ECO:0000313" key="12">
    <source>
        <dbReference type="Proteomes" id="UP001153636"/>
    </source>
</evidence>
<keyword evidence="6 10" id="KW-0809">Transit peptide</keyword>
<keyword evidence="3 10" id="KW-0813">Transport</keyword>
<dbReference type="GO" id="GO:0022900">
    <property type="term" value="P:electron transport chain"/>
    <property type="evidence" value="ECO:0007669"/>
    <property type="project" value="InterPro"/>
</dbReference>
<accession>A0A9P0D9N0</accession>
<protein>
    <recommendedName>
        <fullName evidence="2 10">NADH dehydrogenase [ubiquinone] iron-sulfur protein 4, mitochondrial</fullName>
    </recommendedName>
</protein>
<keyword evidence="5 10" id="KW-0999">Mitochondrion inner membrane</keyword>
<reference evidence="11" key="1">
    <citation type="submission" date="2022-01" db="EMBL/GenBank/DDBJ databases">
        <authorList>
            <person name="King R."/>
        </authorList>
    </citation>
    <scope>NUCLEOTIDE SEQUENCE</scope>
</reference>
<gene>
    <name evidence="11" type="ORF">PSYICH_LOCUS13161</name>
</gene>
<dbReference type="Pfam" id="PF04800">
    <property type="entry name" value="NDUS4"/>
    <property type="match status" value="1"/>
</dbReference>
<evidence type="ECO:0000256" key="1">
    <source>
        <dbReference type="ARBA" id="ARBA00005882"/>
    </source>
</evidence>
<evidence type="ECO:0000256" key="6">
    <source>
        <dbReference type="ARBA" id="ARBA00022946"/>
    </source>
</evidence>
<evidence type="ECO:0000256" key="2">
    <source>
        <dbReference type="ARBA" id="ARBA00015796"/>
    </source>
</evidence>
<keyword evidence="8 10" id="KW-0496">Mitochondrion</keyword>
<dbReference type="PANTHER" id="PTHR12219:SF8">
    <property type="entry name" value="NADH DEHYDROGENASE [UBIQUINONE] IRON-SULFUR PROTEIN 4, MITOCHONDRIAL"/>
    <property type="match status" value="1"/>
</dbReference>
<comment type="similarity">
    <text evidence="1 10">Belongs to the complex I NDUFS4 subunit family.</text>
</comment>
<dbReference type="AlphaFoldDB" id="A0A9P0D9N0"/>
<sequence length="186" mass="21839">MKLSQWFNIILIVHDMALNVTKSIAGYIWNPSKIFYSNICDCSKKPKDLVPKSLEDKVEVKTKRIQIKGDPRIHLLRPEQDCLKGKIARITKPTKNCMQSGTENTRLWQIQFEELERWENPCMGWGSSGDPVSSLKIKFTSKEQAIAFCEKNNWRWYTDKSQEKKRSKRSYADNFSFRKRSRVSTK</sequence>
<proteinExistence type="inferred from homology"/>
<evidence type="ECO:0000256" key="4">
    <source>
        <dbReference type="ARBA" id="ARBA00022660"/>
    </source>
</evidence>
<comment type="function">
    <text evidence="10">Accessory subunit of the mitochondrial membrane respiratory chain NADH dehydrogenase (Complex I), that is believed not to be involved in catalysis. Complex I functions in the transfer of electrons from NADH to the respiratory chain. The immediate electron acceptor for the enzyme is believed to be ubiquinone.</text>
</comment>
<evidence type="ECO:0000256" key="9">
    <source>
        <dbReference type="ARBA" id="ARBA00023136"/>
    </source>
</evidence>
<evidence type="ECO:0000256" key="3">
    <source>
        <dbReference type="ARBA" id="ARBA00022448"/>
    </source>
</evidence>
<dbReference type="OrthoDB" id="3089at2759"/>